<evidence type="ECO:0000313" key="2">
    <source>
        <dbReference type="EMBL" id="ADB51723.1"/>
    </source>
</evidence>
<dbReference type="HOGENOM" id="CLU_2567984_0_0_11"/>
<reference evidence="3" key="2">
    <citation type="submission" date="2010-01" db="EMBL/GenBank/DDBJ databases">
        <title>The complete genome of Conexibacter woesei DSM 14684.</title>
        <authorList>
            <consortium name="US DOE Joint Genome Institute (JGI-PGF)"/>
            <person name="Lucas S."/>
            <person name="Copeland A."/>
            <person name="Lapidus A."/>
            <person name="Glavina del Rio T."/>
            <person name="Dalin E."/>
            <person name="Tice H."/>
            <person name="Bruce D."/>
            <person name="Goodwin L."/>
            <person name="Pitluck S."/>
            <person name="Kyrpides N."/>
            <person name="Mavromatis K."/>
            <person name="Ivanova N."/>
            <person name="Mikhailova N."/>
            <person name="Chertkov O."/>
            <person name="Brettin T."/>
            <person name="Detter J.C."/>
            <person name="Han C."/>
            <person name="Larimer F."/>
            <person name="Land M."/>
            <person name="Hauser L."/>
            <person name="Markowitz V."/>
            <person name="Cheng J.-F."/>
            <person name="Hugenholtz P."/>
            <person name="Woyke T."/>
            <person name="Wu D."/>
            <person name="Pukall R."/>
            <person name="Steenblock K."/>
            <person name="Schneider S."/>
            <person name="Klenk H.-P."/>
            <person name="Eisen J.A."/>
        </authorList>
    </citation>
    <scope>NUCLEOTIDE SEQUENCE [LARGE SCALE GENOMIC DNA]</scope>
    <source>
        <strain evidence="3">DSM 14684 / CIP 108061 / JCM 11494 / NBRC 100937 / ID131577</strain>
    </source>
</reference>
<gene>
    <name evidence="2" type="ordered locus">Cwoe_3305</name>
</gene>
<evidence type="ECO:0000256" key="1">
    <source>
        <dbReference type="SAM" id="MobiDB-lite"/>
    </source>
</evidence>
<organism evidence="2 3">
    <name type="scientific">Conexibacter woesei (strain DSM 14684 / CCUG 47730 / CIP 108061 / JCM 11494 / NBRC 100937 / ID131577)</name>
    <dbReference type="NCBI Taxonomy" id="469383"/>
    <lineage>
        <taxon>Bacteria</taxon>
        <taxon>Bacillati</taxon>
        <taxon>Actinomycetota</taxon>
        <taxon>Thermoleophilia</taxon>
        <taxon>Solirubrobacterales</taxon>
        <taxon>Conexibacteraceae</taxon>
        <taxon>Conexibacter</taxon>
    </lineage>
</organism>
<dbReference type="EMBL" id="CP001854">
    <property type="protein sequence ID" value="ADB51723.1"/>
    <property type="molecule type" value="Genomic_DNA"/>
</dbReference>
<dbReference type="STRING" id="469383.Cwoe_3305"/>
<protein>
    <submittedName>
        <fullName evidence="2">Uncharacterized protein</fullName>
    </submittedName>
</protein>
<dbReference type="KEGG" id="cwo:Cwoe_3305"/>
<proteinExistence type="predicted"/>
<accession>D3FF06</accession>
<sequence precursor="true">MPRVGAGIGGYPVGMTRSHDGADRVGHGEASLGEAQSSNPPDDPDMITAGAPPLDSDTDYEGEGTPPPRERGNEDPAPNSP</sequence>
<reference evidence="2 3" key="1">
    <citation type="journal article" date="2010" name="Stand. Genomic Sci.">
        <title>Complete genome sequence of Conexibacter woesei type strain (ID131577).</title>
        <authorList>
            <person name="Pukall R."/>
            <person name="Lapidus A."/>
            <person name="Glavina Del Rio T."/>
            <person name="Copeland A."/>
            <person name="Tice H."/>
            <person name="Cheng J.-F."/>
            <person name="Lucas S."/>
            <person name="Chen F."/>
            <person name="Nolan M."/>
            <person name="Bruce D."/>
            <person name="Goodwin L."/>
            <person name="Pitluck S."/>
            <person name="Mavromatis K."/>
            <person name="Ivanova N."/>
            <person name="Ovchinnikova G."/>
            <person name="Pati A."/>
            <person name="Chen A."/>
            <person name="Palaniappan K."/>
            <person name="Land M."/>
            <person name="Hauser L."/>
            <person name="Chang Y.-J."/>
            <person name="Jeffries C.D."/>
            <person name="Chain P."/>
            <person name="Meincke L."/>
            <person name="Sims D."/>
            <person name="Brettin T."/>
            <person name="Detter J.C."/>
            <person name="Rohde M."/>
            <person name="Goeker M."/>
            <person name="Bristow J."/>
            <person name="Eisen J.A."/>
            <person name="Markowitz V."/>
            <person name="Kyrpides N.C."/>
            <person name="Klenk H.-P."/>
            <person name="Hugenholtz P."/>
        </authorList>
    </citation>
    <scope>NUCLEOTIDE SEQUENCE [LARGE SCALE GENOMIC DNA]</scope>
    <source>
        <strain evidence="3">DSM 14684 / CIP 108061 / JCM 11494 / NBRC 100937 / ID131577</strain>
    </source>
</reference>
<keyword evidence="3" id="KW-1185">Reference proteome</keyword>
<dbReference type="AlphaFoldDB" id="D3FF06"/>
<dbReference type="Proteomes" id="UP000008229">
    <property type="component" value="Chromosome"/>
</dbReference>
<evidence type="ECO:0000313" key="3">
    <source>
        <dbReference type="Proteomes" id="UP000008229"/>
    </source>
</evidence>
<name>D3FF06_CONWI</name>
<feature type="compositionally biased region" description="Gly residues" evidence="1">
    <location>
        <begin position="1"/>
        <end position="12"/>
    </location>
</feature>
<feature type="region of interest" description="Disordered" evidence="1">
    <location>
        <begin position="1"/>
        <end position="81"/>
    </location>
</feature>
<feature type="compositionally biased region" description="Basic and acidic residues" evidence="1">
    <location>
        <begin position="17"/>
        <end position="27"/>
    </location>
</feature>